<keyword evidence="2" id="KW-0472">Membrane</keyword>
<keyword evidence="4" id="KW-1185">Reference proteome</keyword>
<dbReference type="PANTHER" id="PTHR30105">
    <property type="entry name" value="UNCHARACTERIZED YIBQ-RELATED"/>
    <property type="match status" value="1"/>
</dbReference>
<evidence type="ECO:0000256" key="1">
    <source>
        <dbReference type="SAM" id="MobiDB-lite"/>
    </source>
</evidence>
<dbReference type="Gene3D" id="3.20.20.370">
    <property type="entry name" value="Glycoside hydrolase/deacetylase"/>
    <property type="match status" value="1"/>
</dbReference>
<name>A0A4Q9VXD9_9HYPH</name>
<gene>
    <name evidence="3" type="ORF">EYW49_04770</name>
</gene>
<dbReference type="InterPro" id="IPR006837">
    <property type="entry name" value="Divergent_DAC"/>
</dbReference>
<dbReference type="GO" id="GO:0005975">
    <property type="term" value="P:carbohydrate metabolic process"/>
    <property type="evidence" value="ECO:0007669"/>
    <property type="project" value="InterPro"/>
</dbReference>
<evidence type="ECO:0000313" key="3">
    <source>
        <dbReference type="EMBL" id="TBW39987.1"/>
    </source>
</evidence>
<dbReference type="Proteomes" id="UP000292781">
    <property type="component" value="Unassembled WGS sequence"/>
</dbReference>
<organism evidence="3 4">
    <name type="scientific">Siculibacillus lacustris</name>
    <dbReference type="NCBI Taxonomy" id="1549641"/>
    <lineage>
        <taxon>Bacteria</taxon>
        <taxon>Pseudomonadati</taxon>
        <taxon>Pseudomonadota</taxon>
        <taxon>Alphaproteobacteria</taxon>
        <taxon>Hyphomicrobiales</taxon>
        <taxon>Ancalomicrobiaceae</taxon>
        <taxon>Siculibacillus</taxon>
    </lineage>
</organism>
<keyword evidence="2" id="KW-0812">Transmembrane</keyword>
<feature type="transmembrane region" description="Helical" evidence="2">
    <location>
        <begin position="22"/>
        <end position="45"/>
    </location>
</feature>
<dbReference type="InterPro" id="IPR011330">
    <property type="entry name" value="Glyco_hydro/deAcase_b/a-brl"/>
</dbReference>
<dbReference type="CDD" id="cd10936">
    <property type="entry name" value="CE4_DAC2"/>
    <property type="match status" value="1"/>
</dbReference>
<proteinExistence type="predicted"/>
<reference evidence="3 4" key="1">
    <citation type="submission" date="2019-02" db="EMBL/GenBank/DDBJ databases">
        <title>Siculibacillus lacustris gen. nov., sp. nov., a new rosette-forming bacterium isolated from a freshwater crater lake (Lake St. Ana, Romania).</title>
        <authorList>
            <person name="Felfoldi T."/>
            <person name="Marton Z."/>
            <person name="Szabo A."/>
            <person name="Mentes A."/>
            <person name="Boka K."/>
            <person name="Marialigeti K."/>
            <person name="Mathe I."/>
            <person name="Koncz M."/>
            <person name="Schumann P."/>
            <person name="Toth E."/>
        </authorList>
    </citation>
    <scope>NUCLEOTIDE SEQUENCE [LARGE SCALE GENOMIC DNA]</scope>
    <source>
        <strain evidence="3 4">SA-279</strain>
    </source>
</reference>
<dbReference type="AlphaFoldDB" id="A0A4Q9VXD9"/>
<dbReference type="RefSeq" id="WP_131306752.1">
    <property type="nucleotide sequence ID" value="NZ_SJFN01000005.1"/>
</dbReference>
<evidence type="ECO:0000256" key="2">
    <source>
        <dbReference type="SAM" id="Phobius"/>
    </source>
</evidence>
<dbReference type="SUPFAM" id="SSF88713">
    <property type="entry name" value="Glycoside hydrolase/deacetylase"/>
    <property type="match status" value="1"/>
</dbReference>
<sequence length="399" mass="41495">MADDLSAPLGLRSVRRRWWKRLPFGVVGGLLMALVATIVGIWVAVIRDPTGGQPMAVASIDRVKTGIARADVAVSVADSARPAAPAETPPMVAGEPGAAGAAGAARPAGEAAEAGGDSGVARRVPEAVEGQPLSTAPVARVTEKGKYGLMPRIASDGSRPLDVYARPAARRPQTTAKVALIVGGLGLSQTGTQEALRVLAPEVTLAFAPYGSSLDRWMARARGDGHELLLQIPMEPFDYPDNDPGPHTLLTSAAADVNLDRLAWLLTRTTNYVGVVNHMGAKFTANEAVLGGILRELAGRGLMFVDDGSSSRSTGDQAARSVKMPFARGDVGIDVVASDDAIEARLAQLEQVARAKGSAIGVANALPITLRHLQTWTKELEARGLVLVPISATARTGPS</sequence>
<protein>
    <submittedName>
        <fullName evidence="3">Divergent polysaccharide deacetylase family protein</fullName>
    </submittedName>
</protein>
<comment type="caution">
    <text evidence="3">The sequence shown here is derived from an EMBL/GenBank/DDBJ whole genome shotgun (WGS) entry which is preliminary data.</text>
</comment>
<dbReference type="PANTHER" id="PTHR30105:SF2">
    <property type="entry name" value="DIVERGENT POLYSACCHARIDE DEACETYLASE SUPERFAMILY"/>
    <property type="match status" value="1"/>
</dbReference>
<evidence type="ECO:0000313" key="4">
    <source>
        <dbReference type="Proteomes" id="UP000292781"/>
    </source>
</evidence>
<feature type="region of interest" description="Disordered" evidence="1">
    <location>
        <begin position="81"/>
        <end position="118"/>
    </location>
</feature>
<dbReference type="EMBL" id="SJFN01000005">
    <property type="protein sequence ID" value="TBW39987.1"/>
    <property type="molecule type" value="Genomic_DNA"/>
</dbReference>
<accession>A0A4Q9VXD9</accession>
<feature type="compositionally biased region" description="Low complexity" evidence="1">
    <location>
        <begin position="93"/>
        <end position="115"/>
    </location>
</feature>
<dbReference type="Pfam" id="PF04748">
    <property type="entry name" value="Polysacc_deac_2"/>
    <property type="match status" value="1"/>
</dbReference>
<keyword evidence="2" id="KW-1133">Transmembrane helix</keyword>
<dbReference type="OrthoDB" id="9784811at2"/>